<comment type="caution">
    <text evidence="1">The sequence shown here is derived from an EMBL/GenBank/DDBJ whole genome shotgun (WGS) entry which is preliminary data.</text>
</comment>
<dbReference type="Proteomes" id="UP000045039">
    <property type="component" value="Unassembled WGS sequence"/>
</dbReference>
<gene>
    <name evidence="1" type="ORF">PAERUG_P19_London_7_VIM_2_05_10_05570</name>
</gene>
<organism evidence="1 2">
    <name type="scientific">Pseudomonas aeruginosa</name>
    <dbReference type="NCBI Taxonomy" id="287"/>
    <lineage>
        <taxon>Bacteria</taxon>
        <taxon>Pseudomonadati</taxon>
        <taxon>Pseudomonadota</taxon>
        <taxon>Gammaproteobacteria</taxon>
        <taxon>Pseudomonadales</taxon>
        <taxon>Pseudomonadaceae</taxon>
        <taxon>Pseudomonas</taxon>
    </lineage>
</organism>
<evidence type="ECO:0000313" key="1">
    <source>
        <dbReference type="EMBL" id="CRP79612.1"/>
    </source>
</evidence>
<dbReference type="AlphaFoldDB" id="A0A9P1W159"/>
<protein>
    <submittedName>
        <fullName evidence="1">Uncharacterized protein</fullName>
    </submittedName>
</protein>
<accession>A0A9P1W159</accession>
<name>A0A9P1W159_PSEAI</name>
<proteinExistence type="predicted"/>
<sequence length="180" mass="19414">MNTNSPNALVLVIGLFVALIIVTTGWQVSQAIAGVAQSQVIALDNLRTWKAAYQALLPVKDKWDTTFQVGVGSNEQDLVRIFNSLRLRESGLDADDSQIRGEKVEAVNYNNIGVGLVRTCVGGEGEGVKVYANSMSGMIRGLERMVRPDIEVGSISTQLDKNGRPMAMLGGLCVLVRGEH</sequence>
<evidence type="ECO:0000313" key="2">
    <source>
        <dbReference type="Proteomes" id="UP000045039"/>
    </source>
</evidence>
<reference evidence="2" key="1">
    <citation type="submission" date="2015-06" db="EMBL/GenBank/DDBJ databases">
        <authorList>
            <person name="Radhakrishnan Rajesh"/>
            <person name="Underwood Anthony"/>
            <person name="Al-Shahib Ali"/>
        </authorList>
    </citation>
    <scope>NUCLEOTIDE SEQUENCE [LARGE SCALE GENOMIC DNA]</scope>
    <source>
        <strain evidence="2">P19_London_7_VIM_2_05_10</strain>
    </source>
</reference>
<dbReference type="RefSeq" id="WP_003148936.1">
    <property type="nucleotide sequence ID" value="NZ_CAADND010000127.1"/>
</dbReference>
<dbReference type="EMBL" id="CVVU01000245">
    <property type="protein sequence ID" value="CRP79612.1"/>
    <property type="molecule type" value="Genomic_DNA"/>
</dbReference>